<dbReference type="PROSITE" id="PS00518">
    <property type="entry name" value="ZF_RING_1"/>
    <property type="match status" value="1"/>
</dbReference>
<dbReference type="InterPro" id="IPR013083">
    <property type="entry name" value="Znf_RING/FYVE/PHD"/>
</dbReference>
<keyword evidence="12" id="KW-1185">Reference proteome</keyword>
<dbReference type="AlphaFoldDB" id="A0AAV9PWK3"/>
<accession>A0AAV9PWK3</accession>
<keyword evidence="8" id="KW-0862">Zinc</keyword>
<dbReference type="InterPro" id="IPR044066">
    <property type="entry name" value="TRIAD_supradom"/>
</dbReference>
<dbReference type="PROSITE" id="PS51873">
    <property type="entry name" value="TRIAD"/>
    <property type="match status" value="1"/>
</dbReference>
<evidence type="ECO:0000256" key="2">
    <source>
        <dbReference type="ARBA" id="ARBA00012251"/>
    </source>
</evidence>
<evidence type="ECO:0000256" key="1">
    <source>
        <dbReference type="ARBA" id="ARBA00001798"/>
    </source>
</evidence>
<protein>
    <recommendedName>
        <fullName evidence="2">RBR-type E3 ubiquitin transferase</fullName>
        <ecNumber evidence="2">2.3.2.31</ecNumber>
    </recommendedName>
</protein>
<feature type="compositionally biased region" description="Basic residues" evidence="9">
    <location>
        <begin position="25"/>
        <end position="44"/>
    </location>
</feature>
<keyword evidence="6" id="KW-0863">Zinc-finger</keyword>
<dbReference type="GO" id="GO:0016567">
    <property type="term" value="P:protein ubiquitination"/>
    <property type="evidence" value="ECO:0007669"/>
    <property type="project" value="InterPro"/>
</dbReference>
<evidence type="ECO:0000256" key="4">
    <source>
        <dbReference type="ARBA" id="ARBA00022723"/>
    </source>
</evidence>
<dbReference type="PANTHER" id="PTHR11685">
    <property type="entry name" value="RBR FAMILY RING FINGER AND IBR DOMAIN-CONTAINING"/>
    <property type="match status" value="1"/>
</dbReference>
<reference evidence="11 12" key="1">
    <citation type="submission" date="2023-06" db="EMBL/GenBank/DDBJ databases">
        <title>Black Yeasts Isolated from many extreme environments.</title>
        <authorList>
            <person name="Coleine C."/>
            <person name="Stajich J.E."/>
            <person name="Selbmann L."/>
        </authorList>
    </citation>
    <scope>NUCLEOTIDE SEQUENCE [LARGE SCALE GENOMIC DNA]</scope>
    <source>
        <strain evidence="11 12">CCFEE 5887</strain>
    </source>
</reference>
<dbReference type="GO" id="GO:0061630">
    <property type="term" value="F:ubiquitin protein ligase activity"/>
    <property type="evidence" value="ECO:0007669"/>
    <property type="project" value="UniProtKB-EC"/>
</dbReference>
<dbReference type="EC" id="2.3.2.31" evidence="2"/>
<name>A0AAV9PWK3_9PEZI</name>
<dbReference type="InterPro" id="IPR017907">
    <property type="entry name" value="Znf_RING_CS"/>
</dbReference>
<evidence type="ECO:0000256" key="3">
    <source>
        <dbReference type="ARBA" id="ARBA00022679"/>
    </source>
</evidence>
<feature type="compositionally biased region" description="Basic residues" evidence="9">
    <location>
        <begin position="635"/>
        <end position="646"/>
    </location>
</feature>
<feature type="region of interest" description="Disordered" evidence="9">
    <location>
        <begin position="1"/>
        <end position="282"/>
    </location>
</feature>
<feature type="compositionally biased region" description="Basic and acidic residues" evidence="9">
    <location>
        <begin position="106"/>
        <end position="127"/>
    </location>
</feature>
<keyword evidence="5" id="KW-0677">Repeat</keyword>
<dbReference type="Gene3D" id="1.20.120.1750">
    <property type="match status" value="1"/>
</dbReference>
<evidence type="ECO:0000256" key="7">
    <source>
        <dbReference type="ARBA" id="ARBA00022786"/>
    </source>
</evidence>
<dbReference type="SMART" id="SM00647">
    <property type="entry name" value="IBR"/>
    <property type="match status" value="1"/>
</dbReference>
<dbReference type="GO" id="GO:0008270">
    <property type="term" value="F:zinc ion binding"/>
    <property type="evidence" value="ECO:0007669"/>
    <property type="project" value="UniProtKB-KW"/>
</dbReference>
<dbReference type="Pfam" id="PF01485">
    <property type="entry name" value="IBR"/>
    <property type="match status" value="2"/>
</dbReference>
<feature type="compositionally biased region" description="Polar residues" evidence="9">
    <location>
        <begin position="172"/>
        <end position="181"/>
    </location>
</feature>
<dbReference type="CDD" id="cd22584">
    <property type="entry name" value="Rcat_RBR_unk"/>
    <property type="match status" value="1"/>
</dbReference>
<feature type="compositionally biased region" description="Polar residues" evidence="9">
    <location>
        <begin position="268"/>
        <end position="277"/>
    </location>
</feature>
<proteinExistence type="predicted"/>
<feature type="domain" description="RING-type" evidence="10">
    <location>
        <begin position="300"/>
        <end position="500"/>
    </location>
</feature>
<feature type="compositionally biased region" description="Basic and acidic residues" evidence="9">
    <location>
        <begin position="186"/>
        <end position="207"/>
    </location>
</feature>
<keyword evidence="4" id="KW-0479">Metal-binding</keyword>
<feature type="compositionally biased region" description="Basic and acidic residues" evidence="9">
    <location>
        <begin position="157"/>
        <end position="168"/>
    </location>
</feature>
<evidence type="ECO:0000259" key="10">
    <source>
        <dbReference type="PROSITE" id="PS51873"/>
    </source>
</evidence>
<comment type="caution">
    <text evidence="11">The sequence shown here is derived from an EMBL/GenBank/DDBJ whole genome shotgun (WGS) entry which is preliminary data.</text>
</comment>
<dbReference type="InterPro" id="IPR031127">
    <property type="entry name" value="E3_UB_ligase_RBR"/>
</dbReference>
<feature type="compositionally biased region" description="Basic and acidic residues" evidence="9">
    <location>
        <begin position="657"/>
        <end position="669"/>
    </location>
</feature>
<keyword evidence="3" id="KW-0808">Transferase</keyword>
<dbReference type="Gene3D" id="3.30.40.10">
    <property type="entry name" value="Zinc/RING finger domain, C3HC4 (zinc finger)"/>
    <property type="match status" value="1"/>
</dbReference>
<dbReference type="InterPro" id="IPR002867">
    <property type="entry name" value="IBR_dom"/>
</dbReference>
<keyword evidence="7" id="KW-0833">Ubl conjugation pathway</keyword>
<feature type="region of interest" description="Disordered" evidence="9">
    <location>
        <begin position="616"/>
        <end position="676"/>
    </location>
</feature>
<organism evidence="11 12">
    <name type="scientific">Vermiconidia calcicola</name>
    <dbReference type="NCBI Taxonomy" id="1690605"/>
    <lineage>
        <taxon>Eukaryota</taxon>
        <taxon>Fungi</taxon>
        <taxon>Dikarya</taxon>
        <taxon>Ascomycota</taxon>
        <taxon>Pezizomycotina</taxon>
        <taxon>Dothideomycetes</taxon>
        <taxon>Dothideomycetidae</taxon>
        <taxon>Mycosphaerellales</taxon>
        <taxon>Extremaceae</taxon>
        <taxon>Vermiconidia</taxon>
    </lineage>
</organism>
<dbReference type="SUPFAM" id="SSF57850">
    <property type="entry name" value="RING/U-box"/>
    <property type="match status" value="2"/>
</dbReference>
<comment type="catalytic activity">
    <reaction evidence="1">
        <text>[E2 ubiquitin-conjugating enzyme]-S-ubiquitinyl-L-cysteine + [acceptor protein]-L-lysine = [E2 ubiquitin-conjugating enzyme]-L-cysteine + [acceptor protein]-N(6)-ubiquitinyl-L-lysine.</text>
        <dbReference type="EC" id="2.3.2.31"/>
    </reaction>
</comment>
<evidence type="ECO:0000256" key="9">
    <source>
        <dbReference type="SAM" id="MobiDB-lite"/>
    </source>
</evidence>
<dbReference type="Proteomes" id="UP001345827">
    <property type="component" value="Unassembled WGS sequence"/>
</dbReference>
<evidence type="ECO:0000256" key="6">
    <source>
        <dbReference type="ARBA" id="ARBA00022771"/>
    </source>
</evidence>
<evidence type="ECO:0000313" key="11">
    <source>
        <dbReference type="EMBL" id="KAK5530591.1"/>
    </source>
</evidence>
<evidence type="ECO:0000256" key="5">
    <source>
        <dbReference type="ARBA" id="ARBA00022737"/>
    </source>
</evidence>
<dbReference type="CDD" id="cd20335">
    <property type="entry name" value="BRcat_RBR"/>
    <property type="match status" value="1"/>
</dbReference>
<gene>
    <name evidence="11" type="ORF">LTR25_009169</name>
</gene>
<feature type="compositionally biased region" description="Polar residues" evidence="9">
    <location>
        <begin position="1"/>
        <end position="12"/>
    </location>
</feature>
<evidence type="ECO:0000313" key="12">
    <source>
        <dbReference type="Proteomes" id="UP001345827"/>
    </source>
</evidence>
<feature type="compositionally biased region" description="Basic and acidic residues" evidence="9">
    <location>
        <begin position="136"/>
        <end position="147"/>
    </location>
</feature>
<evidence type="ECO:0000256" key="8">
    <source>
        <dbReference type="ARBA" id="ARBA00022833"/>
    </source>
</evidence>
<dbReference type="EMBL" id="JAXLQG010000019">
    <property type="protein sequence ID" value="KAK5530591.1"/>
    <property type="molecule type" value="Genomic_DNA"/>
</dbReference>
<sequence length="676" mass="77162">MAPILQSLNTKGKQALSMAAGGEVKKKRSHHRRHGDTRASKSHKTLSENDRAPTTKSSATATDRPADIEALRKARLEHLAKSPEEKRKDMKYEYVKSTKTVSHVGGVDKEKRYRLVRDASPEDERSNKPSRTSTRRTKDAGRARRDTSEDEYVYENSIRDAVRKEVHPRSSAKPQSKTNGSVMAKPGERRHMPDRRHTEPARRRELHEDDGEEEHPDTARVHRTASRRQSYAQDPDTLNRRSTVSVEKPQRSPLKRSATTTTTRPKTEVSSIRTAQSVDPHRKAPGLFGGLLLPNQEPQKKVPCLTCGADDVPISKSARLPCTHRMCHSCLKRIFTMSVKDPAHMPPRCCTDQDIDLKHVEKLFDQKFKKLWNRRYAEFKTKNRIYCPARRCGAWIKPHYIKIENGRKVGRCKQCKTRVCGICSQKMHVSRDCPKDPETKAFVEVAKEKGWQRCYSCSAMVELKEGCNHMTCRCTAEFCMVCGLKWKSCDCPWFNYQAVDAHLGDDPIRYQEEIDRRRDQVDRDEELARRMQQMGLGMGDDAGRRLDAFGRGNPNGNDHMNQNFIQQAREALTANYAQAGQAARDLINGLMMGRENRMPGMPLEMEQMLEMLGQRGASPLDPAEEDQGHQDAGRRPTRRVTARRRNVVQDAAGGHRVVRETDEERRIRDWANSVPA</sequence>
<feature type="compositionally biased region" description="Basic and acidic residues" evidence="9">
    <location>
        <begin position="64"/>
        <end position="96"/>
    </location>
</feature>